<evidence type="ECO:0000256" key="8">
    <source>
        <dbReference type="ARBA" id="ARBA00022692"/>
    </source>
</evidence>
<keyword evidence="9 11" id="KW-1133">Transmembrane helix</keyword>
<evidence type="ECO:0000313" key="12">
    <source>
        <dbReference type="EMBL" id="MCQ1539221.1"/>
    </source>
</evidence>
<feature type="transmembrane region" description="Helical" evidence="11">
    <location>
        <begin position="241"/>
        <end position="259"/>
    </location>
</feature>
<name>A0ABD4TKE8_9EURY</name>
<evidence type="ECO:0000256" key="2">
    <source>
        <dbReference type="ARBA" id="ARBA00004651"/>
    </source>
</evidence>
<organism evidence="12 13">
    <name type="scientific">Methanocalculus taiwanensis</name>
    <dbReference type="NCBI Taxonomy" id="106207"/>
    <lineage>
        <taxon>Archaea</taxon>
        <taxon>Methanobacteriati</taxon>
        <taxon>Methanobacteriota</taxon>
        <taxon>Stenosarchaea group</taxon>
        <taxon>Methanomicrobia</taxon>
        <taxon>Methanomicrobiales</taxon>
        <taxon>Methanocalculaceae</taxon>
        <taxon>Methanocalculus</taxon>
    </lineage>
</organism>
<dbReference type="GO" id="GO:0005886">
    <property type="term" value="C:plasma membrane"/>
    <property type="evidence" value="ECO:0007669"/>
    <property type="project" value="UniProtKB-SubCell"/>
</dbReference>
<comment type="caution">
    <text evidence="12">The sequence shown here is derived from an EMBL/GenBank/DDBJ whole genome shotgun (WGS) entry which is preliminary data.</text>
</comment>
<dbReference type="GO" id="GO:0009236">
    <property type="term" value="P:cobalamin biosynthetic process"/>
    <property type="evidence" value="ECO:0007669"/>
    <property type="project" value="UniProtKB-UniRule"/>
</dbReference>
<comment type="pathway">
    <text evidence="3 11">Cofactor biosynthesis; adenosylcobalamin biosynthesis.</text>
</comment>
<dbReference type="GO" id="GO:0015420">
    <property type="term" value="F:ABC-type vitamin B12 transporter activity"/>
    <property type="evidence" value="ECO:0007669"/>
    <property type="project" value="UniProtKB-UniRule"/>
</dbReference>
<dbReference type="AlphaFoldDB" id="A0ABD4TKE8"/>
<protein>
    <recommendedName>
        <fullName evidence="5 11">Probable cobalamin biosynthesis protein CobD</fullName>
    </recommendedName>
</protein>
<reference evidence="12 13" key="1">
    <citation type="submission" date="2019-08" db="EMBL/GenBank/DDBJ databases">
        <authorList>
            <person name="Chen S.-C."/>
            <person name="Lai M.-C."/>
            <person name="You Y.-T."/>
        </authorList>
    </citation>
    <scope>NUCLEOTIDE SEQUENCE [LARGE SCALE GENOMIC DNA]</scope>
    <source>
        <strain evidence="12 13">P2F9704a</strain>
    </source>
</reference>
<keyword evidence="6 11" id="KW-1003">Cell membrane</keyword>
<keyword evidence="7 11" id="KW-0169">Cobalamin biosynthesis</keyword>
<dbReference type="PANTHER" id="PTHR34308">
    <property type="entry name" value="COBALAMIN BIOSYNTHESIS PROTEIN CBIB"/>
    <property type="match status" value="1"/>
</dbReference>
<feature type="transmembrane region" description="Helical" evidence="11">
    <location>
        <begin position="50"/>
        <end position="71"/>
    </location>
</feature>
<keyword evidence="13" id="KW-1185">Reference proteome</keyword>
<evidence type="ECO:0000256" key="9">
    <source>
        <dbReference type="ARBA" id="ARBA00022989"/>
    </source>
</evidence>
<dbReference type="NCBIfam" id="TIGR00380">
    <property type="entry name" value="cobal_cbiB"/>
    <property type="match status" value="1"/>
</dbReference>
<dbReference type="InterPro" id="IPR004485">
    <property type="entry name" value="Cobalamin_biosynth_CobD/CbiB"/>
</dbReference>
<feature type="transmembrane region" description="Helical" evidence="11">
    <location>
        <begin position="78"/>
        <end position="98"/>
    </location>
</feature>
<evidence type="ECO:0000256" key="5">
    <source>
        <dbReference type="ARBA" id="ARBA00016185"/>
    </source>
</evidence>
<accession>A0ABD4TKE8</accession>
<dbReference type="Proteomes" id="UP001524383">
    <property type="component" value="Unassembled WGS sequence"/>
</dbReference>
<feature type="transmembrane region" description="Helical" evidence="11">
    <location>
        <begin position="202"/>
        <end position="221"/>
    </location>
</feature>
<dbReference type="EMBL" id="VOTZ01000022">
    <property type="protein sequence ID" value="MCQ1539221.1"/>
    <property type="molecule type" value="Genomic_DNA"/>
</dbReference>
<proteinExistence type="inferred from homology"/>
<feature type="transmembrane region" description="Helical" evidence="11">
    <location>
        <begin position="280"/>
        <end position="303"/>
    </location>
</feature>
<evidence type="ECO:0000256" key="11">
    <source>
        <dbReference type="HAMAP-Rule" id="MF_00024"/>
    </source>
</evidence>
<comment type="function">
    <text evidence="1 11">Converts cobyric acid to cobinamide by the addition of aminopropanol on the F carboxylic group.</text>
</comment>
<evidence type="ECO:0000256" key="1">
    <source>
        <dbReference type="ARBA" id="ARBA00003384"/>
    </source>
</evidence>
<comment type="subcellular location">
    <subcellularLocation>
        <location evidence="2 11">Cell membrane</location>
        <topology evidence="2 11">Multi-pass membrane protein</topology>
    </subcellularLocation>
</comment>
<evidence type="ECO:0000313" key="13">
    <source>
        <dbReference type="Proteomes" id="UP001524383"/>
    </source>
</evidence>
<evidence type="ECO:0000256" key="6">
    <source>
        <dbReference type="ARBA" id="ARBA00022475"/>
    </source>
</evidence>
<evidence type="ECO:0000256" key="4">
    <source>
        <dbReference type="ARBA" id="ARBA00006263"/>
    </source>
</evidence>
<keyword evidence="10 11" id="KW-0472">Membrane</keyword>
<feature type="transmembrane region" description="Helical" evidence="11">
    <location>
        <begin position="155"/>
        <end position="176"/>
    </location>
</feature>
<keyword evidence="8 11" id="KW-0812">Transmembrane</keyword>
<evidence type="ECO:0000256" key="3">
    <source>
        <dbReference type="ARBA" id="ARBA00004953"/>
    </source>
</evidence>
<dbReference type="PANTHER" id="PTHR34308:SF1">
    <property type="entry name" value="COBALAMIN BIOSYNTHESIS PROTEIN CBIB"/>
    <property type="match status" value="1"/>
</dbReference>
<comment type="similarity">
    <text evidence="4 11">Belongs to the CobD/CbiB family.</text>
</comment>
<dbReference type="RefSeq" id="WP_255333187.1">
    <property type="nucleotide sequence ID" value="NZ_VOTZ01000022.1"/>
</dbReference>
<dbReference type="Pfam" id="PF03186">
    <property type="entry name" value="CobD_Cbib"/>
    <property type="match status" value="1"/>
</dbReference>
<sequence>MPFSGIILVAALLIDRCIGDPHSPYHPVALLGRFIGWWGRPSGYRRSLQRIAGCLFWLVTVFLFVLPFILFEHAVNYYGVWWLSLLVAPFLLKSTFAWRSLEEHALSVEAGLRIDPDAGRSAVSMMVSRKTATLTDEQVRSAAYESVAENLVDSIIAPLFWFAILGLPGAAMYRAANTMDAMLGYRDEREALGWFPARADDLLSFIPARIAGLLLLIWFCFQGKGKEAFFMLRRDAKKRPGFNGGIPMAIIAGGCGILFDKPGGYLIGNPVHSLEQRGGCVIASVRGATILCSFLLILIFLLISPLSGWISF</sequence>
<dbReference type="HAMAP" id="MF_00024">
    <property type="entry name" value="CobD_CbiB"/>
    <property type="match status" value="1"/>
</dbReference>
<evidence type="ECO:0000256" key="10">
    <source>
        <dbReference type="ARBA" id="ARBA00023136"/>
    </source>
</evidence>
<evidence type="ECO:0000256" key="7">
    <source>
        <dbReference type="ARBA" id="ARBA00022573"/>
    </source>
</evidence>
<gene>
    <name evidence="11 12" type="primary">cobD</name>
    <name evidence="12" type="ORF">FTO68_09545</name>
</gene>